<evidence type="ECO:0000313" key="2">
    <source>
        <dbReference type="EMBL" id="KAG9254838.1"/>
    </source>
</evidence>
<dbReference type="RefSeq" id="XP_046118762.1">
    <property type="nucleotide sequence ID" value="XM_046267260.1"/>
</dbReference>
<proteinExistence type="predicted"/>
<reference evidence="2" key="1">
    <citation type="journal article" date="2021" name="IMA Fungus">
        <title>Genomic characterization of three marine fungi, including Emericellopsis atlantica sp. nov. with signatures of a generalist lifestyle and marine biomass degradation.</title>
        <authorList>
            <person name="Hagestad O.C."/>
            <person name="Hou L."/>
            <person name="Andersen J.H."/>
            <person name="Hansen E.H."/>
            <person name="Altermark B."/>
            <person name="Li C."/>
            <person name="Kuhnert E."/>
            <person name="Cox R.J."/>
            <person name="Crous P.W."/>
            <person name="Spatafora J.W."/>
            <person name="Lail K."/>
            <person name="Amirebrahimi M."/>
            <person name="Lipzen A."/>
            <person name="Pangilinan J."/>
            <person name="Andreopoulos W."/>
            <person name="Hayes R.D."/>
            <person name="Ng V."/>
            <person name="Grigoriev I.V."/>
            <person name="Jackson S.A."/>
            <person name="Sutton T.D.S."/>
            <person name="Dobson A.D.W."/>
            <person name="Rama T."/>
        </authorList>
    </citation>
    <scope>NUCLEOTIDE SEQUENCE</scope>
    <source>
        <strain evidence="2">TS7</strain>
    </source>
</reference>
<dbReference type="AlphaFoldDB" id="A0A9P7ZNN3"/>
<evidence type="ECO:0000313" key="3">
    <source>
        <dbReference type="Proteomes" id="UP000887229"/>
    </source>
</evidence>
<gene>
    <name evidence="2" type="ORF">F5Z01DRAFT_98501</name>
</gene>
<sequence>MPASVQTRLQFITTTAENNSPSLRPRQKRQVRSHAARSRAGRPQVHQRPLSSWLHQQCDGPASGAIGDHEALPPLLEPEPAHLPVDYSLLQLPSHVEPRVLHDALPFFRMAQERIYPKDVCYILVELDATWLAHMISDPVYFNAVAFATQGYFEVVSHGHLTAKPLLYLTRTLQLLRQRLDSPDNPGVNANSTMMTIVLLALVSEEIEPGENIANHLAGLEKLVGLRGGLSRVRSQGEELWTKVCRMDIVVAIRFDTKPRFFRDTMSWSSYLLKNQLKERRPDANAEELAQYISAKNTDLGNVWLDCKIFCDLANLAHQSGNLMRSEDFAEIMLSILYRLLHHSRMADVVQETLRLGMLAYITSIYLGETSIGIDQRRHLMHLFTSSLTKLEVNVETIPAPLGFWLLFIWHTLTSPPDAAAHLDAWLARLAEQLDVDDWEEARTLLKASLWINVLHDHMGKRVFDTLRSRIGRSRASTSSAHDIA</sequence>
<feature type="region of interest" description="Disordered" evidence="1">
    <location>
        <begin position="17"/>
        <end position="51"/>
    </location>
</feature>
<feature type="compositionally biased region" description="Basic residues" evidence="1">
    <location>
        <begin position="25"/>
        <end position="40"/>
    </location>
</feature>
<comment type="caution">
    <text evidence="2">The sequence shown here is derived from an EMBL/GenBank/DDBJ whole genome shotgun (WGS) entry which is preliminary data.</text>
</comment>
<dbReference type="PANTHER" id="PTHR37540:SF5">
    <property type="entry name" value="TRANSCRIPTION FACTOR DOMAIN-CONTAINING PROTEIN"/>
    <property type="match status" value="1"/>
</dbReference>
<protein>
    <submittedName>
        <fullName evidence="2">Uncharacterized protein</fullName>
    </submittedName>
</protein>
<dbReference type="Proteomes" id="UP000887229">
    <property type="component" value="Unassembled WGS sequence"/>
</dbReference>
<keyword evidence="3" id="KW-1185">Reference proteome</keyword>
<dbReference type="EMBL" id="MU251253">
    <property type="protein sequence ID" value="KAG9254838.1"/>
    <property type="molecule type" value="Genomic_DNA"/>
</dbReference>
<accession>A0A9P7ZNN3</accession>
<name>A0A9P7ZNN3_9HYPO</name>
<dbReference type="OrthoDB" id="4158087at2759"/>
<organism evidence="2 3">
    <name type="scientific">Emericellopsis atlantica</name>
    <dbReference type="NCBI Taxonomy" id="2614577"/>
    <lineage>
        <taxon>Eukaryota</taxon>
        <taxon>Fungi</taxon>
        <taxon>Dikarya</taxon>
        <taxon>Ascomycota</taxon>
        <taxon>Pezizomycotina</taxon>
        <taxon>Sordariomycetes</taxon>
        <taxon>Hypocreomycetidae</taxon>
        <taxon>Hypocreales</taxon>
        <taxon>Bionectriaceae</taxon>
        <taxon>Emericellopsis</taxon>
    </lineage>
</organism>
<evidence type="ECO:0000256" key="1">
    <source>
        <dbReference type="SAM" id="MobiDB-lite"/>
    </source>
</evidence>
<dbReference type="GeneID" id="70298163"/>
<dbReference type="PANTHER" id="PTHR37540">
    <property type="entry name" value="TRANSCRIPTION FACTOR (ACR-2), PUTATIVE-RELATED-RELATED"/>
    <property type="match status" value="1"/>
</dbReference>